<dbReference type="Proteomes" id="UP000038487">
    <property type="component" value="Unassembled WGS sequence"/>
</dbReference>
<comment type="caution">
    <text evidence="2">The sequence shown here is derived from an EMBL/GenBank/DDBJ whole genome shotgun (WGS) entry which is preliminary data.</text>
</comment>
<dbReference type="AlphaFoldDB" id="A0AB37BX45"/>
<dbReference type="EMBL" id="CSUW01000016">
    <property type="protein sequence ID" value="CPT66627.1"/>
    <property type="molecule type" value="Genomic_DNA"/>
</dbReference>
<reference evidence="2 3" key="1">
    <citation type="submission" date="2015-03" db="EMBL/GenBank/DDBJ databases">
        <authorList>
            <consortium name="Pathogen Informatics"/>
            <person name="Murphy D."/>
        </authorList>
    </citation>
    <scope>NUCLEOTIDE SEQUENCE [LARGE SCALE GENOMIC DNA]</scope>
    <source>
        <strain evidence="2 3">PAP036</strain>
    </source>
</reference>
<evidence type="ECO:0000313" key="3">
    <source>
        <dbReference type="Proteomes" id="UP000038487"/>
    </source>
</evidence>
<protein>
    <recommendedName>
        <fullName evidence="4">DUF1508 domain-containing protein</fullName>
    </recommendedName>
</protein>
<evidence type="ECO:0000313" key="2">
    <source>
        <dbReference type="EMBL" id="CPT66627.1"/>
    </source>
</evidence>
<organism evidence="2 3">
    <name type="scientific">Mycobacteroides abscessus</name>
    <dbReference type="NCBI Taxonomy" id="36809"/>
    <lineage>
        <taxon>Bacteria</taxon>
        <taxon>Bacillati</taxon>
        <taxon>Actinomycetota</taxon>
        <taxon>Actinomycetes</taxon>
        <taxon>Mycobacteriales</taxon>
        <taxon>Mycobacteriaceae</taxon>
        <taxon>Mycobacteroides</taxon>
    </lineage>
</organism>
<name>A0AB37BX45_9MYCO</name>
<evidence type="ECO:0000256" key="1">
    <source>
        <dbReference type="SAM" id="MobiDB-lite"/>
    </source>
</evidence>
<gene>
    <name evidence="2" type="ORF">ERS075527_05055</name>
</gene>
<accession>A0AB37BX45</accession>
<feature type="region of interest" description="Disordered" evidence="1">
    <location>
        <begin position="1"/>
        <end position="25"/>
    </location>
</feature>
<dbReference type="RefSeq" id="WP_052536761.1">
    <property type="nucleotide sequence ID" value="NZ_CP014958.1"/>
</dbReference>
<evidence type="ECO:0008006" key="4">
    <source>
        <dbReference type="Google" id="ProtNLM"/>
    </source>
</evidence>
<proteinExistence type="predicted"/>
<sequence>MTARKKAKPLPGAITTQKRNDGTGWSWRWLSNKGNVHFHPGPFPTTTAARAAARKWVRDKVLREAPGDDE</sequence>